<evidence type="ECO:0000313" key="1">
    <source>
        <dbReference type="EMBL" id="XBO69195.1"/>
    </source>
</evidence>
<protein>
    <recommendedName>
        <fullName evidence="2">XRE family transcriptional regulator</fullName>
    </recommendedName>
</protein>
<dbReference type="RefSeq" id="WP_306168809.1">
    <property type="nucleotide sequence ID" value="NZ_CP098827.1"/>
</dbReference>
<organism evidence="1">
    <name type="scientific">Halomonas sp. RT37</name>
    <dbReference type="NCBI Taxonomy" id="2950872"/>
    <lineage>
        <taxon>Bacteria</taxon>
        <taxon>Pseudomonadati</taxon>
        <taxon>Pseudomonadota</taxon>
        <taxon>Gammaproteobacteria</taxon>
        <taxon>Oceanospirillales</taxon>
        <taxon>Halomonadaceae</taxon>
        <taxon>Halomonas</taxon>
    </lineage>
</organism>
<accession>A0AAU7KCG6</accession>
<dbReference type="AlphaFoldDB" id="A0AAU7KCG6"/>
<reference evidence="1" key="1">
    <citation type="submission" date="2022-06" db="EMBL/GenBank/DDBJ databases">
        <title>A novel DMS-producing enzyme.</title>
        <authorList>
            <person name="Zhang Y."/>
        </authorList>
    </citation>
    <scope>NUCLEOTIDE SEQUENCE</scope>
    <source>
        <strain evidence="1">RT37</strain>
    </source>
</reference>
<gene>
    <name evidence="1" type="ORF">NFG58_11160</name>
</gene>
<evidence type="ECO:0008006" key="2">
    <source>
        <dbReference type="Google" id="ProtNLM"/>
    </source>
</evidence>
<name>A0AAU7KCG6_9GAMM</name>
<dbReference type="EMBL" id="CP098827">
    <property type="protein sequence ID" value="XBO69195.1"/>
    <property type="molecule type" value="Genomic_DNA"/>
</dbReference>
<sequence>MSNLRHPTRDALLRDGLNQIREQRGISMSKFAKTLNALAHAMAPGKVSKWVDLNSLTDADEYASALITWHKQVERWAAGTTEFPAWLEEPWVTALEELGDEGTRAELANRHGYLAVSRHSGKGDAGSLMSGVGNLNKASGGATVLIAKIACDGVIDGDDLQYLPEAQRILLDVAAQAMGMADVMKRAEAGLAKA</sequence>
<proteinExistence type="predicted"/>